<reference evidence="2 3" key="1">
    <citation type="journal article" date="2020" name="IScience">
        <title>Genome Sequencing of the Endangered Kingdonia uniflora (Circaeasteraceae, Ranunculales) Reveals Potential Mechanisms of Evolutionary Specialization.</title>
        <authorList>
            <person name="Sun Y."/>
            <person name="Deng T."/>
            <person name="Zhang A."/>
            <person name="Moore M.J."/>
            <person name="Landis J.B."/>
            <person name="Lin N."/>
            <person name="Zhang H."/>
            <person name="Zhang X."/>
            <person name="Huang J."/>
            <person name="Zhang X."/>
            <person name="Sun H."/>
            <person name="Wang H."/>
        </authorList>
    </citation>
    <scope>NUCLEOTIDE SEQUENCE [LARGE SCALE GENOMIC DNA]</scope>
    <source>
        <strain evidence="2">TB1705</strain>
        <tissue evidence="2">Leaf</tissue>
    </source>
</reference>
<evidence type="ECO:0000313" key="2">
    <source>
        <dbReference type="EMBL" id="KAF6142469.1"/>
    </source>
</evidence>
<name>A0A7J7LIT9_9MAGN</name>
<sequence>FQGVGVSKKPKKPRNRTKWNRKDSVSVSVSVSVEEPTKTEPRINIISKQNSKCSLTLHYSIYFLCIKISKCSIIK</sequence>
<proteinExistence type="predicted"/>
<feature type="region of interest" description="Disordered" evidence="1">
    <location>
        <begin position="1"/>
        <end position="23"/>
    </location>
</feature>
<organism evidence="2 3">
    <name type="scientific">Kingdonia uniflora</name>
    <dbReference type="NCBI Taxonomy" id="39325"/>
    <lineage>
        <taxon>Eukaryota</taxon>
        <taxon>Viridiplantae</taxon>
        <taxon>Streptophyta</taxon>
        <taxon>Embryophyta</taxon>
        <taxon>Tracheophyta</taxon>
        <taxon>Spermatophyta</taxon>
        <taxon>Magnoliopsida</taxon>
        <taxon>Ranunculales</taxon>
        <taxon>Circaeasteraceae</taxon>
        <taxon>Kingdonia</taxon>
    </lineage>
</organism>
<gene>
    <name evidence="2" type="ORF">GIB67_039433</name>
</gene>
<keyword evidence="3" id="KW-1185">Reference proteome</keyword>
<dbReference type="AlphaFoldDB" id="A0A7J7LIT9"/>
<comment type="caution">
    <text evidence="2">The sequence shown here is derived from an EMBL/GenBank/DDBJ whole genome shotgun (WGS) entry which is preliminary data.</text>
</comment>
<feature type="compositionally biased region" description="Basic residues" evidence="1">
    <location>
        <begin position="8"/>
        <end position="19"/>
    </location>
</feature>
<dbReference type="EMBL" id="JACGCM010002254">
    <property type="protein sequence ID" value="KAF6142469.1"/>
    <property type="molecule type" value="Genomic_DNA"/>
</dbReference>
<dbReference type="Proteomes" id="UP000541444">
    <property type="component" value="Unassembled WGS sequence"/>
</dbReference>
<evidence type="ECO:0000256" key="1">
    <source>
        <dbReference type="SAM" id="MobiDB-lite"/>
    </source>
</evidence>
<feature type="non-terminal residue" evidence="2">
    <location>
        <position position="1"/>
    </location>
</feature>
<accession>A0A7J7LIT9</accession>
<evidence type="ECO:0000313" key="3">
    <source>
        <dbReference type="Proteomes" id="UP000541444"/>
    </source>
</evidence>
<protein>
    <submittedName>
        <fullName evidence="2">Uncharacterized protein</fullName>
    </submittedName>
</protein>